<dbReference type="GO" id="GO:0042276">
    <property type="term" value="P:error-prone translesion synthesis"/>
    <property type="evidence" value="ECO:0007669"/>
    <property type="project" value="TreeGrafter"/>
</dbReference>
<comment type="subcellular location">
    <subcellularLocation>
        <location evidence="1">Nucleus</location>
    </subcellularLocation>
</comment>
<keyword evidence="5" id="KW-0539">Nucleus</keyword>
<dbReference type="AlphaFoldDB" id="A0AAD9NTF0"/>
<dbReference type="InterPro" id="IPR016266">
    <property type="entry name" value="POLE2"/>
</dbReference>
<gene>
    <name evidence="10" type="ORF">NP493_385g04054</name>
</gene>
<protein>
    <recommendedName>
        <fullName evidence="6">DNA polymerase II subunit 2</fullName>
    </recommendedName>
    <alternativeName>
        <fullName evidence="8">DNA polymerase epsilon subunit B</fullName>
    </alternativeName>
</protein>
<comment type="function">
    <text evidence="7">Accessory component of the DNA polymerase epsilon complex. Participates in DNA repair and in chromosomal DNA replication.</text>
</comment>
<accession>A0AAD9NTF0</accession>
<evidence type="ECO:0000256" key="1">
    <source>
        <dbReference type="ARBA" id="ARBA00004123"/>
    </source>
</evidence>
<evidence type="ECO:0000256" key="3">
    <source>
        <dbReference type="ARBA" id="ARBA00022705"/>
    </source>
</evidence>
<dbReference type="GO" id="GO:0006261">
    <property type="term" value="P:DNA-templated DNA replication"/>
    <property type="evidence" value="ECO:0007669"/>
    <property type="project" value="InterPro"/>
</dbReference>
<proteinExistence type="inferred from homology"/>
<dbReference type="GO" id="GO:0008622">
    <property type="term" value="C:epsilon DNA polymerase complex"/>
    <property type="evidence" value="ECO:0007669"/>
    <property type="project" value="InterPro"/>
</dbReference>
<dbReference type="GO" id="GO:0003677">
    <property type="term" value="F:DNA binding"/>
    <property type="evidence" value="ECO:0007669"/>
    <property type="project" value="UniProtKB-KW"/>
</dbReference>
<dbReference type="EMBL" id="JAODUO010000384">
    <property type="protein sequence ID" value="KAK2181720.1"/>
    <property type="molecule type" value="Genomic_DNA"/>
</dbReference>
<dbReference type="PANTHER" id="PTHR12708">
    <property type="entry name" value="DNA POLYMERASE EPSILON SUBUNIT B"/>
    <property type="match status" value="1"/>
</dbReference>
<evidence type="ECO:0000256" key="7">
    <source>
        <dbReference type="ARBA" id="ARBA00054225"/>
    </source>
</evidence>
<dbReference type="Proteomes" id="UP001209878">
    <property type="component" value="Unassembled WGS sequence"/>
</dbReference>
<sequence>MAHNFHTGLFTENCFVLAEGWYEDEVFHVNAFGFPPPEPASTTRVYFGNLNFFGGASKVNAATSKRLKQLELANEDAMFVFLSDVWLDQVKVMDKLRILFTGYAEMPPTCFVFCGNFSSQPYGNKCVKMLKEAFHTLADMLGELPSLTQHCKFVFVPGPQDPGVAHVLPRPALPNCITAEFRERVPGAVFTSNPCRIQYCTQQIVVLRENIVTKMCRNCVRFPTDGDIPAHFTKTLVCQGHLCPLPLHVEPVYWAHDNALRLYPLPDLIVCADKYDPFTSTQVNCTVINPGSLPKSDFSFKVYFPSRKQVEDSQIVDD</sequence>
<evidence type="ECO:0000256" key="4">
    <source>
        <dbReference type="ARBA" id="ARBA00023125"/>
    </source>
</evidence>
<dbReference type="FunFam" id="3.60.21.50:FF:000007">
    <property type="entry name" value="DNA polymerase epsilon subunit"/>
    <property type="match status" value="1"/>
</dbReference>
<dbReference type="InterPro" id="IPR007185">
    <property type="entry name" value="DNA_pol_a/d/e_bsu"/>
</dbReference>
<evidence type="ECO:0000256" key="8">
    <source>
        <dbReference type="ARBA" id="ARBA00074983"/>
    </source>
</evidence>
<keyword evidence="11" id="KW-1185">Reference proteome</keyword>
<dbReference type="Gene3D" id="3.60.21.50">
    <property type="match status" value="1"/>
</dbReference>
<comment type="similarity">
    <text evidence="2">Belongs to the DNA polymerase epsilon subunit B family.</text>
</comment>
<dbReference type="PANTHER" id="PTHR12708:SF0">
    <property type="entry name" value="DNA POLYMERASE EPSILON SUBUNIT 2"/>
    <property type="match status" value="1"/>
</dbReference>
<name>A0AAD9NTF0_RIDPI</name>
<evidence type="ECO:0000313" key="10">
    <source>
        <dbReference type="EMBL" id="KAK2181720.1"/>
    </source>
</evidence>
<organism evidence="10 11">
    <name type="scientific">Ridgeia piscesae</name>
    <name type="common">Tubeworm</name>
    <dbReference type="NCBI Taxonomy" id="27915"/>
    <lineage>
        <taxon>Eukaryota</taxon>
        <taxon>Metazoa</taxon>
        <taxon>Spiralia</taxon>
        <taxon>Lophotrochozoa</taxon>
        <taxon>Annelida</taxon>
        <taxon>Polychaeta</taxon>
        <taxon>Sedentaria</taxon>
        <taxon>Canalipalpata</taxon>
        <taxon>Sabellida</taxon>
        <taxon>Siboglinidae</taxon>
        <taxon>Ridgeia</taxon>
    </lineage>
</organism>
<evidence type="ECO:0000256" key="5">
    <source>
        <dbReference type="ARBA" id="ARBA00023242"/>
    </source>
</evidence>
<keyword evidence="3" id="KW-0235">DNA replication</keyword>
<reference evidence="10" key="1">
    <citation type="journal article" date="2023" name="Mol. Biol. Evol.">
        <title>Third-Generation Sequencing Reveals the Adaptive Role of the Epigenome in Three Deep-Sea Polychaetes.</title>
        <authorList>
            <person name="Perez M."/>
            <person name="Aroh O."/>
            <person name="Sun Y."/>
            <person name="Lan Y."/>
            <person name="Juniper S.K."/>
            <person name="Young C.R."/>
            <person name="Angers B."/>
            <person name="Qian P.Y."/>
        </authorList>
    </citation>
    <scope>NUCLEOTIDE SEQUENCE</scope>
    <source>
        <strain evidence="10">R07B-5</strain>
    </source>
</reference>
<evidence type="ECO:0000313" key="11">
    <source>
        <dbReference type="Proteomes" id="UP001209878"/>
    </source>
</evidence>
<keyword evidence="4" id="KW-0238">DNA-binding</keyword>
<feature type="domain" description="DNA polymerase alpha/delta/epsilon subunit B" evidence="9">
    <location>
        <begin position="79"/>
        <end position="279"/>
    </location>
</feature>
<evidence type="ECO:0000256" key="6">
    <source>
        <dbReference type="ARBA" id="ARBA00032930"/>
    </source>
</evidence>
<evidence type="ECO:0000259" key="9">
    <source>
        <dbReference type="Pfam" id="PF04042"/>
    </source>
</evidence>
<dbReference type="Pfam" id="PF04042">
    <property type="entry name" value="DNA_pol_E_B"/>
    <property type="match status" value="1"/>
</dbReference>
<evidence type="ECO:0000256" key="2">
    <source>
        <dbReference type="ARBA" id="ARBA00009560"/>
    </source>
</evidence>
<comment type="caution">
    <text evidence="10">The sequence shown here is derived from an EMBL/GenBank/DDBJ whole genome shotgun (WGS) entry which is preliminary data.</text>
</comment>